<name>A0A7Y4F1M4_VIBAL</name>
<comment type="caution">
    <text evidence="1">The sequence shown here is derived from an EMBL/GenBank/DDBJ whole genome shotgun (WGS) entry which is preliminary data.</text>
</comment>
<evidence type="ECO:0000313" key="2">
    <source>
        <dbReference type="Proteomes" id="UP000532247"/>
    </source>
</evidence>
<dbReference type="Proteomes" id="UP000532247">
    <property type="component" value="Unassembled WGS sequence"/>
</dbReference>
<dbReference type="RefSeq" id="WP_171346253.1">
    <property type="nucleotide sequence ID" value="NZ_VTYF01000022.1"/>
</dbReference>
<accession>A0A7Y4F1M4</accession>
<dbReference type="AlphaFoldDB" id="A0A7Y4F1M4"/>
<evidence type="ECO:0000313" key="1">
    <source>
        <dbReference type="EMBL" id="NOI11758.1"/>
    </source>
</evidence>
<protein>
    <submittedName>
        <fullName evidence="1">Uncharacterized protein</fullName>
    </submittedName>
</protein>
<sequence>MNLIHGFCSTNPLINPDMVLIQRGTYAHQLKRLFTDSKLRVGHLYEMKTTASSSVKFWGSLSAYFDEITYKAKGSHTEIDSQYQFLTYLADAVYLIEKKGIDWDVTIQSLILDDDQTQETNDQQLRNISHLLKMTKQYAEQF</sequence>
<proteinExistence type="predicted"/>
<organism evidence="1 2">
    <name type="scientific">Vibrio alginolyticus</name>
    <dbReference type="NCBI Taxonomy" id="663"/>
    <lineage>
        <taxon>Bacteria</taxon>
        <taxon>Pseudomonadati</taxon>
        <taxon>Pseudomonadota</taxon>
        <taxon>Gammaproteobacteria</taxon>
        <taxon>Vibrionales</taxon>
        <taxon>Vibrionaceae</taxon>
        <taxon>Vibrio</taxon>
    </lineage>
</organism>
<gene>
    <name evidence="1" type="ORF">F0254_23345</name>
</gene>
<reference evidence="1 2" key="1">
    <citation type="submission" date="2019-09" db="EMBL/GenBank/DDBJ databases">
        <title>Draft genome sequencing and comparative genomics of hatchery-associated Vibrios.</title>
        <authorList>
            <person name="Kehlet-Delgado H."/>
            <person name="Mueller R.S."/>
        </authorList>
    </citation>
    <scope>NUCLEOTIDE SEQUENCE [LARGE SCALE GENOMIC DNA]</scope>
    <source>
        <strain evidence="1 2">081416A</strain>
    </source>
</reference>
<dbReference type="EMBL" id="VTYF01000022">
    <property type="protein sequence ID" value="NOI11758.1"/>
    <property type="molecule type" value="Genomic_DNA"/>
</dbReference>